<protein>
    <submittedName>
        <fullName evidence="2">Uncharacterized protein</fullName>
    </submittedName>
</protein>
<comment type="caution">
    <text evidence="2">The sequence shown here is derived from an EMBL/GenBank/DDBJ whole genome shotgun (WGS) entry which is preliminary data.</text>
</comment>
<name>A0ABV2AET6_9EUKA</name>
<keyword evidence="1" id="KW-0175">Coiled coil</keyword>
<organism evidence="2 3">
    <name type="scientific">Bonamia ostreae</name>
    <dbReference type="NCBI Taxonomy" id="126728"/>
    <lineage>
        <taxon>Eukaryota</taxon>
        <taxon>Sar</taxon>
        <taxon>Rhizaria</taxon>
        <taxon>Endomyxa</taxon>
        <taxon>Ascetosporea</taxon>
        <taxon>Haplosporida</taxon>
        <taxon>Bonamia</taxon>
    </lineage>
</organism>
<evidence type="ECO:0000313" key="2">
    <source>
        <dbReference type="EMBL" id="MES1918210.1"/>
    </source>
</evidence>
<sequence length="192" mass="22353">MKGEQNKSLVKENRYLLKELDIFKQNCFSLQNEIENIRKALDKATNKAEADKIEVENMRKREKYLKKDILNLESMKNENKQDITAEKQSLDNSEFVKSIVSHWGNNWNSFLDENVLKSARNEGALWLEMANLSPAKVVFKKEDKIMLEIQLNPDWSLLKDKNCDIVENFVEANVDITKLGKAFLFNHNNCAI</sequence>
<evidence type="ECO:0000313" key="3">
    <source>
        <dbReference type="Proteomes" id="UP001439008"/>
    </source>
</evidence>
<dbReference type="EMBL" id="JBDODL010000027">
    <property type="protein sequence ID" value="MES1918210.1"/>
    <property type="molecule type" value="Genomic_DNA"/>
</dbReference>
<proteinExistence type="predicted"/>
<gene>
    <name evidence="2" type="ORF">MHBO_000214</name>
</gene>
<dbReference type="Proteomes" id="UP001439008">
    <property type="component" value="Unassembled WGS sequence"/>
</dbReference>
<feature type="coiled-coil region" evidence="1">
    <location>
        <begin position="20"/>
        <end position="61"/>
    </location>
</feature>
<reference evidence="2 3" key="1">
    <citation type="journal article" date="2024" name="BMC Biol.">
        <title>Comparative genomics of Ascetosporea gives new insight into the evolutionary basis for animal parasitism in Rhizaria.</title>
        <authorList>
            <person name="Hiltunen Thoren M."/>
            <person name="Onut-Brannstrom I."/>
            <person name="Alfjorden A."/>
            <person name="Peckova H."/>
            <person name="Swords F."/>
            <person name="Hooper C."/>
            <person name="Holzer A.S."/>
            <person name="Bass D."/>
            <person name="Burki F."/>
        </authorList>
    </citation>
    <scope>NUCLEOTIDE SEQUENCE [LARGE SCALE GENOMIC DNA]</scope>
    <source>
        <strain evidence="2">20-A016</strain>
    </source>
</reference>
<keyword evidence="3" id="KW-1185">Reference proteome</keyword>
<accession>A0ABV2AET6</accession>
<evidence type="ECO:0000256" key="1">
    <source>
        <dbReference type="SAM" id="Coils"/>
    </source>
</evidence>